<evidence type="ECO:0000313" key="1">
    <source>
        <dbReference type="EMBL" id="PNY06804.1"/>
    </source>
</evidence>
<dbReference type="Proteomes" id="UP000236291">
    <property type="component" value="Unassembled WGS sequence"/>
</dbReference>
<accession>A0A2K3NUU2</accession>
<organism evidence="1 2">
    <name type="scientific">Trifolium pratense</name>
    <name type="common">Red clover</name>
    <dbReference type="NCBI Taxonomy" id="57577"/>
    <lineage>
        <taxon>Eukaryota</taxon>
        <taxon>Viridiplantae</taxon>
        <taxon>Streptophyta</taxon>
        <taxon>Embryophyta</taxon>
        <taxon>Tracheophyta</taxon>
        <taxon>Spermatophyta</taxon>
        <taxon>Magnoliopsida</taxon>
        <taxon>eudicotyledons</taxon>
        <taxon>Gunneridae</taxon>
        <taxon>Pentapetalae</taxon>
        <taxon>rosids</taxon>
        <taxon>fabids</taxon>
        <taxon>Fabales</taxon>
        <taxon>Fabaceae</taxon>
        <taxon>Papilionoideae</taxon>
        <taxon>50 kb inversion clade</taxon>
        <taxon>NPAAA clade</taxon>
        <taxon>Hologalegina</taxon>
        <taxon>IRL clade</taxon>
        <taxon>Trifolieae</taxon>
        <taxon>Trifolium</taxon>
    </lineage>
</organism>
<gene>
    <name evidence="1" type="ORF">L195_g003282</name>
</gene>
<dbReference type="EMBL" id="ASHM01001510">
    <property type="protein sequence ID" value="PNY06804.1"/>
    <property type="molecule type" value="Genomic_DNA"/>
</dbReference>
<reference evidence="1 2" key="1">
    <citation type="journal article" date="2014" name="Am. J. Bot.">
        <title>Genome assembly and annotation for red clover (Trifolium pratense; Fabaceae).</title>
        <authorList>
            <person name="Istvanek J."/>
            <person name="Jaros M."/>
            <person name="Krenek A."/>
            <person name="Repkova J."/>
        </authorList>
    </citation>
    <scope>NUCLEOTIDE SEQUENCE [LARGE SCALE GENOMIC DNA]</scope>
    <source>
        <strain evidence="2">cv. Tatra</strain>
        <tissue evidence="1">Young leaves</tissue>
    </source>
</reference>
<protein>
    <submittedName>
        <fullName evidence="1">Uncharacterized protein</fullName>
    </submittedName>
</protein>
<reference evidence="1 2" key="2">
    <citation type="journal article" date="2017" name="Front. Plant Sci.">
        <title>Gene Classification and Mining of Molecular Markers Useful in Red Clover (Trifolium pratense) Breeding.</title>
        <authorList>
            <person name="Istvanek J."/>
            <person name="Dluhosova J."/>
            <person name="Dluhos P."/>
            <person name="Patkova L."/>
            <person name="Nedelnik J."/>
            <person name="Repkova J."/>
        </authorList>
    </citation>
    <scope>NUCLEOTIDE SEQUENCE [LARGE SCALE GENOMIC DNA]</scope>
    <source>
        <strain evidence="2">cv. Tatra</strain>
        <tissue evidence="1">Young leaves</tissue>
    </source>
</reference>
<dbReference type="Gramene" id="Tp57577_TGAC_v2_mRNA32835">
    <property type="protein sequence ID" value="Tp57577_TGAC_v2_mRNA32835"/>
    <property type="gene ID" value="Tp57577_TGAC_v2_gene31769"/>
</dbReference>
<sequence>MRWIRKRHRRRRSLRDTYLRALIVKAVKLGLNLTFVSDCLIQPKAHCPCPRTPPSPVISREERWKILYNPKLALQATFAIGYYGFVASTDLSHVDILSPQGEEDKTKTKTNTT</sequence>
<proteinExistence type="predicted"/>
<name>A0A2K3NUU2_TRIPR</name>
<evidence type="ECO:0000313" key="2">
    <source>
        <dbReference type="Proteomes" id="UP000236291"/>
    </source>
</evidence>
<comment type="caution">
    <text evidence="1">The sequence shown here is derived from an EMBL/GenBank/DDBJ whole genome shotgun (WGS) entry which is preliminary data.</text>
</comment>
<dbReference type="AlphaFoldDB" id="A0A2K3NUU2"/>